<gene>
    <name evidence="1" type="ORF">GGR12_001896</name>
</gene>
<accession>A0A7W6NQB9</accession>
<proteinExistence type="predicted"/>
<dbReference type="EMBL" id="JACIDM010000002">
    <property type="protein sequence ID" value="MBB4083030.1"/>
    <property type="molecule type" value="Genomic_DNA"/>
</dbReference>
<name>A0A7W6NQB9_9CAUL</name>
<reference evidence="1 2" key="1">
    <citation type="submission" date="2020-08" db="EMBL/GenBank/DDBJ databases">
        <title>Genomic Encyclopedia of Type Strains, Phase IV (KMG-IV): sequencing the most valuable type-strain genomes for metagenomic binning, comparative biology and taxonomic classification.</title>
        <authorList>
            <person name="Goeker M."/>
        </authorList>
    </citation>
    <scope>NUCLEOTIDE SEQUENCE [LARGE SCALE GENOMIC DNA]</scope>
    <source>
        <strain evidence="1 2">DSM 23960</strain>
    </source>
</reference>
<dbReference type="RefSeq" id="WP_183204161.1">
    <property type="nucleotide sequence ID" value="NZ_BAAAER010000001.1"/>
</dbReference>
<dbReference type="Proteomes" id="UP000529946">
    <property type="component" value="Unassembled WGS sequence"/>
</dbReference>
<keyword evidence="2" id="KW-1185">Reference proteome</keyword>
<evidence type="ECO:0000313" key="1">
    <source>
        <dbReference type="EMBL" id="MBB4083030.1"/>
    </source>
</evidence>
<dbReference type="AlphaFoldDB" id="A0A7W6NQB9"/>
<comment type="caution">
    <text evidence="1">The sequence shown here is derived from an EMBL/GenBank/DDBJ whole genome shotgun (WGS) entry which is preliminary data.</text>
</comment>
<sequence length="108" mass="11655">MTPGTWTDPRLGLTGNAVSWVDQDDEGGIGLGFGDDWVLRVWNANSIAGCRLDDLVGQPLVSFIDHGDFERLEFGNGAVVTVDMRAEAFTGPEAMFLSGPDALMIVWP</sequence>
<protein>
    <submittedName>
        <fullName evidence="1">Uncharacterized protein</fullName>
    </submittedName>
</protein>
<evidence type="ECO:0000313" key="2">
    <source>
        <dbReference type="Proteomes" id="UP000529946"/>
    </source>
</evidence>
<organism evidence="1 2">
    <name type="scientific">Brevundimonas lenta</name>
    <dbReference type="NCBI Taxonomy" id="424796"/>
    <lineage>
        <taxon>Bacteria</taxon>
        <taxon>Pseudomonadati</taxon>
        <taxon>Pseudomonadota</taxon>
        <taxon>Alphaproteobacteria</taxon>
        <taxon>Caulobacterales</taxon>
        <taxon>Caulobacteraceae</taxon>
        <taxon>Brevundimonas</taxon>
    </lineage>
</organism>